<accession>A0A919B0M7</accession>
<feature type="region of interest" description="Disordered" evidence="1">
    <location>
        <begin position="165"/>
        <end position="185"/>
    </location>
</feature>
<organism evidence="2 3">
    <name type="scientific">Streptomyces mashuensis</name>
    <dbReference type="NCBI Taxonomy" id="33904"/>
    <lineage>
        <taxon>Bacteria</taxon>
        <taxon>Bacillati</taxon>
        <taxon>Actinomycetota</taxon>
        <taxon>Actinomycetes</taxon>
        <taxon>Kitasatosporales</taxon>
        <taxon>Streptomycetaceae</taxon>
        <taxon>Streptomyces</taxon>
    </lineage>
</organism>
<dbReference type="AlphaFoldDB" id="A0A919B0M7"/>
<proteinExistence type="predicted"/>
<reference evidence="2" key="2">
    <citation type="submission" date="2020-09" db="EMBL/GenBank/DDBJ databases">
        <authorList>
            <person name="Sun Q."/>
            <person name="Ohkuma M."/>
        </authorList>
    </citation>
    <scope>NUCLEOTIDE SEQUENCE</scope>
    <source>
        <strain evidence="2">JCM 4059</strain>
    </source>
</reference>
<protein>
    <submittedName>
        <fullName evidence="2">Uncharacterized protein</fullName>
    </submittedName>
</protein>
<reference evidence="2" key="1">
    <citation type="journal article" date="2014" name="Int. J. Syst. Evol. Microbiol.">
        <title>Complete genome sequence of Corynebacterium casei LMG S-19264T (=DSM 44701T), isolated from a smear-ripened cheese.</title>
        <authorList>
            <consortium name="US DOE Joint Genome Institute (JGI-PGF)"/>
            <person name="Walter F."/>
            <person name="Albersmeier A."/>
            <person name="Kalinowski J."/>
            <person name="Ruckert C."/>
        </authorList>
    </citation>
    <scope>NUCLEOTIDE SEQUENCE</scope>
    <source>
        <strain evidence="2">JCM 4059</strain>
    </source>
</reference>
<evidence type="ECO:0000313" key="3">
    <source>
        <dbReference type="Proteomes" id="UP000638313"/>
    </source>
</evidence>
<evidence type="ECO:0000256" key="1">
    <source>
        <dbReference type="SAM" id="MobiDB-lite"/>
    </source>
</evidence>
<evidence type="ECO:0000313" key="2">
    <source>
        <dbReference type="EMBL" id="GHF32895.1"/>
    </source>
</evidence>
<dbReference type="Proteomes" id="UP000638313">
    <property type="component" value="Unassembled WGS sequence"/>
</dbReference>
<comment type="caution">
    <text evidence="2">The sequence shown here is derived from an EMBL/GenBank/DDBJ whole genome shotgun (WGS) entry which is preliminary data.</text>
</comment>
<name>A0A919B0M7_9ACTN</name>
<dbReference type="RefSeq" id="WP_190128409.1">
    <property type="nucleotide sequence ID" value="NZ_BNBD01000002.1"/>
</dbReference>
<keyword evidence="3" id="KW-1185">Reference proteome</keyword>
<dbReference type="EMBL" id="BNBD01000002">
    <property type="protein sequence ID" value="GHF32895.1"/>
    <property type="molecule type" value="Genomic_DNA"/>
</dbReference>
<sequence>MKPLDADAALALVRAKAAEWQENAARTRTLGADESLGWHVDRMGERDDMAMELIETWRILDETMTRNHGLDRPEAWHVPQLTDEQFAHAFADWPELAVFGKDLVKDLCRHHGIRYVRWLAQCAVKNAPALAAPSSSADEDACTCVTHCDEAEGGCRLAGRRHVHPRTRTGQYGPCPEHPDAPGDL</sequence>
<gene>
    <name evidence="2" type="ORF">GCM10010218_12450</name>
</gene>